<name>A0AAV4MWE4_CAEEX</name>
<accession>A0AAV4MWE4</accession>
<dbReference type="Proteomes" id="UP001054945">
    <property type="component" value="Unassembled WGS sequence"/>
</dbReference>
<evidence type="ECO:0000313" key="2">
    <source>
        <dbReference type="Proteomes" id="UP001054945"/>
    </source>
</evidence>
<protein>
    <submittedName>
        <fullName evidence="1">Uncharacterized protein</fullName>
    </submittedName>
</protein>
<reference evidence="1 2" key="1">
    <citation type="submission" date="2021-06" db="EMBL/GenBank/DDBJ databases">
        <title>Caerostris extrusa draft genome.</title>
        <authorList>
            <person name="Kono N."/>
            <person name="Arakawa K."/>
        </authorList>
    </citation>
    <scope>NUCLEOTIDE SEQUENCE [LARGE SCALE GENOMIC DNA]</scope>
</reference>
<proteinExistence type="predicted"/>
<evidence type="ECO:0000313" key="1">
    <source>
        <dbReference type="EMBL" id="GIX75686.1"/>
    </source>
</evidence>
<dbReference type="EMBL" id="BPLR01002610">
    <property type="protein sequence ID" value="GIX75686.1"/>
    <property type="molecule type" value="Genomic_DNA"/>
</dbReference>
<gene>
    <name evidence="1" type="ORF">CEXT_71051</name>
</gene>
<dbReference type="AlphaFoldDB" id="A0AAV4MWE4"/>
<organism evidence="1 2">
    <name type="scientific">Caerostris extrusa</name>
    <name type="common">Bark spider</name>
    <name type="synonym">Caerostris bankana</name>
    <dbReference type="NCBI Taxonomy" id="172846"/>
    <lineage>
        <taxon>Eukaryota</taxon>
        <taxon>Metazoa</taxon>
        <taxon>Ecdysozoa</taxon>
        <taxon>Arthropoda</taxon>
        <taxon>Chelicerata</taxon>
        <taxon>Arachnida</taxon>
        <taxon>Araneae</taxon>
        <taxon>Araneomorphae</taxon>
        <taxon>Entelegynae</taxon>
        <taxon>Araneoidea</taxon>
        <taxon>Araneidae</taxon>
        <taxon>Caerostris</taxon>
    </lineage>
</organism>
<sequence length="73" mass="8288">MVLQLNVQCMGLERLGSECTGCPNRWSTVQKQTMNPPFVNYSVNSVVKPRGEDANHIETVRMAKSFMQDVEQE</sequence>
<keyword evidence="2" id="KW-1185">Reference proteome</keyword>
<comment type="caution">
    <text evidence="1">The sequence shown here is derived from an EMBL/GenBank/DDBJ whole genome shotgun (WGS) entry which is preliminary data.</text>
</comment>